<dbReference type="AlphaFoldDB" id="A0A937FW36"/>
<dbReference type="InterPro" id="IPR001789">
    <property type="entry name" value="Sig_transdc_resp-reg_receiver"/>
</dbReference>
<sequence length="210" mass="24108">MIKIVIIDDHKLFRIAISSIIKQEEDMSLIAEYSDPDDALKNCETDNPDLYLIDISLGEKSGLQLVNSFRRKRKDIKLIMLSMHKEEFYLIKSIEYDVDGYIHKDVDPDDLVYGIRKVMKGNKHYSSEVSSILINNVFSKVNDFGSIPSLSNREKEIIKYISEGKSSKEIANNLALSKRTVETHRSRILNRFGIKNTAELVKIAIENKII</sequence>
<dbReference type="PANTHER" id="PTHR45566:SF2">
    <property type="entry name" value="NARL SUBFAMILY"/>
    <property type="match status" value="1"/>
</dbReference>
<dbReference type="EMBL" id="JAEUGD010000042">
    <property type="protein sequence ID" value="MBL6447054.1"/>
    <property type="molecule type" value="Genomic_DNA"/>
</dbReference>
<keyword evidence="1 3" id="KW-0597">Phosphoprotein</keyword>
<dbReference type="InterPro" id="IPR000792">
    <property type="entry name" value="Tscrpt_reg_LuxR_C"/>
</dbReference>
<keyword evidence="2" id="KW-0238">DNA-binding</keyword>
<dbReference type="PROSITE" id="PS50043">
    <property type="entry name" value="HTH_LUXR_2"/>
    <property type="match status" value="1"/>
</dbReference>
<evidence type="ECO:0000313" key="7">
    <source>
        <dbReference type="Proteomes" id="UP000614216"/>
    </source>
</evidence>
<dbReference type="CDD" id="cd17535">
    <property type="entry name" value="REC_NarL-like"/>
    <property type="match status" value="1"/>
</dbReference>
<dbReference type="SMART" id="SM00448">
    <property type="entry name" value="REC"/>
    <property type="match status" value="1"/>
</dbReference>
<dbReference type="PANTHER" id="PTHR45566">
    <property type="entry name" value="HTH-TYPE TRANSCRIPTIONAL REGULATOR YHJB-RELATED"/>
    <property type="match status" value="1"/>
</dbReference>
<dbReference type="SMART" id="SM00421">
    <property type="entry name" value="HTH_LUXR"/>
    <property type="match status" value="1"/>
</dbReference>
<gene>
    <name evidence="6" type="ORF">JMN32_12095</name>
</gene>
<dbReference type="InterPro" id="IPR058245">
    <property type="entry name" value="NreC/VraR/RcsB-like_REC"/>
</dbReference>
<evidence type="ECO:0000259" key="5">
    <source>
        <dbReference type="PROSITE" id="PS50110"/>
    </source>
</evidence>
<feature type="domain" description="Response regulatory" evidence="5">
    <location>
        <begin position="3"/>
        <end position="119"/>
    </location>
</feature>
<dbReference type="CDD" id="cd06170">
    <property type="entry name" value="LuxR_C_like"/>
    <property type="match status" value="1"/>
</dbReference>
<dbReference type="Proteomes" id="UP000614216">
    <property type="component" value="Unassembled WGS sequence"/>
</dbReference>
<dbReference type="InterPro" id="IPR016032">
    <property type="entry name" value="Sig_transdc_resp-reg_C-effctor"/>
</dbReference>
<name>A0A937FW36_9BACT</name>
<dbReference type="PROSITE" id="PS50110">
    <property type="entry name" value="RESPONSE_REGULATORY"/>
    <property type="match status" value="1"/>
</dbReference>
<accession>A0A937FW36</accession>
<dbReference type="GO" id="GO:0006355">
    <property type="term" value="P:regulation of DNA-templated transcription"/>
    <property type="evidence" value="ECO:0007669"/>
    <property type="project" value="InterPro"/>
</dbReference>
<evidence type="ECO:0000259" key="4">
    <source>
        <dbReference type="PROSITE" id="PS50043"/>
    </source>
</evidence>
<dbReference type="SUPFAM" id="SSF46894">
    <property type="entry name" value="C-terminal effector domain of the bipartite response regulators"/>
    <property type="match status" value="1"/>
</dbReference>
<keyword evidence="7" id="KW-1185">Reference proteome</keyword>
<dbReference type="InterPro" id="IPR011006">
    <property type="entry name" value="CheY-like_superfamily"/>
</dbReference>
<dbReference type="SUPFAM" id="SSF52172">
    <property type="entry name" value="CheY-like"/>
    <property type="match status" value="1"/>
</dbReference>
<evidence type="ECO:0000256" key="1">
    <source>
        <dbReference type="ARBA" id="ARBA00022553"/>
    </source>
</evidence>
<evidence type="ECO:0000256" key="3">
    <source>
        <dbReference type="PROSITE-ProRule" id="PRU00169"/>
    </source>
</evidence>
<dbReference type="Pfam" id="PF00072">
    <property type="entry name" value="Response_reg"/>
    <property type="match status" value="1"/>
</dbReference>
<dbReference type="Gene3D" id="3.40.50.2300">
    <property type="match status" value="1"/>
</dbReference>
<dbReference type="Pfam" id="PF00196">
    <property type="entry name" value="GerE"/>
    <property type="match status" value="1"/>
</dbReference>
<dbReference type="InterPro" id="IPR051015">
    <property type="entry name" value="EvgA-like"/>
</dbReference>
<feature type="modified residue" description="4-aspartylphosphate" evidence="3">
    <location>
        <position position="54"/>
    </location>
</feature>
<comment type="caution">
    <text evidence="6">The sequence shown here is derived from an EMBL/GenBank/DDBJ whole genome shotgun (WGS) entry which is preliminary data.</text>
</comment>
<dbReference type="RefSeq" id="WP_202856583.1">
    <property type="nucleotide sequence ID" value="NZ_JAEUGD010000042.1"/>
</dbReference>
<feature type="domain" description="HTH luxR-type" evidence="4">
    <location>
        <begin position="143"/>
        <end position="208"/>
    </location>
</feature>
<dbReference type="GO" id="GO:0000160">
    <property type="term" value="P:phosphorelay signal transduction system"/>
    <property type="evidence" value="ECO:0007669"/>
    <property type="project" value="InterPro"/>
</dbReference>
<dbReference type="PROSITE" id="PS00622">
    <property type="entry name" value="HTH_LUXR_1"/>
    <property type="match status" value="1"/>
</dbReference>
<evidence type="ECO:0000256" key="2">
    <source>
        <dbReference type="ARBA" id="ARBA00023125"/>
    </source>
</evidence>
<organism evidence="6 7">
    <name type="scientific">Fulvivirga marina</name>
    <dbReference type="NCBI Taxonomy" id="2494733"/>
    <lineage>
        <taxon>Bacteria</taxon>
        <taxon>Pseudomonadati</taxon>
        <taxon>Bacteroidota</taxon>
        <taxon>Cytophagia</taxon>
        <taxon>Cytophagales</taxon>
        <taxon>Fulvivirgaceae</taxon>
        <taxon>Fulvivirga</taxon>
    </lineage>
</organism>
<dbReference type="PRINTS" id="PR00038">
    <property type="entry name" value="HTHLUXR"/>
</dbReference>
<proteinExistence type="predicted"/>
<evidence type="ECO:0000313" key="6">
    <source>
        <dbReference type="EMBL" id="MBL6447054.1"/>
    </source>
</evidence>
<protein>
    <submittedName>
        <fullName evidence="6">Response regulator transcription factor</fullName>
    </submittedName>
</protein>
<reference evidence="6" key="1">
    <citation type="submission" date="2021-01" db="EMBL/GenBank/DDBJ databases">
        <title>Fulvivirga kasyanovii gen. nov., sp nov., a novel member of the phylum Bacteroidetes isolated from seawater in a mussel farm.</title>
        <authorList>
            <person name="Zhao L.-H."/>
            <person name="Wang Z.-J."/>
        </authorList>
    </citation>
    <scope>NUCLEOTIDE SEQUENCE</scope>
    <source>
        <strain evidence="6">29W222</strain>
    </source>
</reference>
<dbReference type="GO" id="GO:0003677">
    <property type="term" value="F:DNA binding"/>
    <property type="evidence" value="ECO:0007669"/>
    <property type="project" value="UniProtKB-KW"/>
</dbReference>